<dbReference type="STRING" id="1029756.W911_14910"/>
<dbReference type="HOGENOM" id="CLU_098240_1_1_5"/>
<dbReference type="NCBIfam" id="TIGR00250">
    <property type="entry name" value="RNAse_H_YqgF"/>
    <property type="match status" value="1"/>
</dbReference>
<dbReference type="OrthoDB" id="9796140at2"/>
<evidence type="ECO:0000256" key="5">
    <source>
        <dbReference type="HAMAP-Rule" id="MF_00651"/>
    </source>
</evidence>
<evidence type="ECO:0000313" key="8">
    <source>
        <dbReference type="Proteomes" id="UP000018542"/>
    </source>
</evidence>
<dbReference type="PANTHER" id="PTHR33317">
    <property type="entry name" value="POLYNUCLEOTIDYL TRANSFERASE, RIBONUCLEASE H-LIKE SUPERFAMILY PROTEIN"/>
    <property type="match status" value="1"/>
</dbReference>
<protein>
    <recommendedName>
        <fullName evidence="5">Putative pre-16S rRNA nuclease</fullName>
        <ecNumber evidence="5">3.1.-.-</ecNumber>
    </recommendedName>
</protein>
<accession>V5SFS9</accession>
<evidence type="ECO:0000256" key="3">
    <source>
        <dbReference type="ARBA" id="ARBA00022722"/>
    </source>
</evidence>
<keyword evidence="8" id="KW-1185">Reference proteome</keyword>
<sequence length="168" mass="18033">MTDPSPTPPRGITTDDAETFAGLVASGRLIGIDAGTKTLGLALSDTRRSIASALETIRRTKFTADAKRLLDLTQEHGVVGFVLGLPANMDGSEGPRAQASRAFARNMNGLSPLPILLWDERLTTLEAERMLIAADASRKRRADVIDKLAATLILQGALDRLRRLSDPS</sequence>
<reference evidence="7 8" key="1">
    <citation type="journal article" date="2014" name="Genome Announc.">
        <title>Complete Genome Sequence of Hyphomicrobium nitrativorans Strain NL23, a Denitrifying Bacterium Isolated from Biofilm of a Methanol-Fed Denitrification System Treating Seawater at the Montreal Biodome.</title>
        <authorList>
            <person name="Martineau C."/>
            <person name="Villeneuve C."/>
            <person name="Mauffrey F."/>
            <person name="Villemur R."/>
        </authorList>
    </citation>
    <scope>NUCLEOTIDE SEQUENCE [LARGE SCALE GENOMIC DNA]</scope>
    <source>
        <strain evidence="7">NL23</strain>
    </source>
</reference>
<dbReference type="SUPFAM" id="SSF53098">
    <property type="entry name" value="Ribonuclease H-like"/>
    <property type="match status" value="1"/>
</dbReference>
<comment type="subcellular location">
    <subcellularLocation>
        <location evidence="5">Cytoplasm</location>
    </subcellularLocation>
</comment>
<comment type="similarity">
    <text evidence="5">Belongs to the YqgF HJR family.</text>
</comment>
<dbReference type="GO" id="GO:0005829">
    <property type="term" value="C:cytosol"/>
    <property type="evidence" value="ECO:0007669"/>
    <property type="project" value="TreeGrafter"/>
</dbReference>
<proteinExistence type="inferred from homology"/>
<dbReference type="RefSeq" id="WP_023788289.1">
    <property type="nucleotide sequence ID" value="NC_022997.1"/>
</dbReference>
<dbReference type="EC" id="3.1.-.-" evidence="5"/>
<dbReference type="PATRIC" id="fig|1029756.8.peg.3105"/>
<dbReference type="AlphaFoldDB" id="V5SFS9"/>
<dbReference type="Proteomes" id="UP000018542">
    <property type="component" value="Chromosome"/>
</dbReference>
<name>V5SFS9_9HYPH</name>
<dbReference type="PANTHER" id="PTHR33317:SF4">
    <property type="entry name" value="POLYNUCLEOTIDYL TRANSFERASE, RIBONUCLEASE H-LIKE SUPERFAMILY PROTEIN"/>
    <property type="match status" value="1"/>
</dbReference>
<dbReference type="EMBL" id="CP006912">
    <property type="protein sequence ID" value="AHB49388.1"/>
    <property type="molecule type" value="Genomic_DNA"/>
</dbReference>
<dbReference type="CDD" id="cd16964">
    <property type="entry name" value="YqgF"/>
    <property type="match status" value="1"/>
</dbReference>
<dbReference type="GO" id="GO:0004518">
    <property type="term" value="F:nuclease activity"/>
    <property type="evidence" value="ECO:0007669"/>
    <property type="project" value="UniProtKB-KW"/>
</dbReference>
<dbReference type="InterPro" id="IPR037027">
    <property type="entry name" value="YqgF/RNaseH-like_dom_sf"/>
</dbReference>
<comment type="function">
    <text evidence="5">Could be a nuclease involved in processing of the 5'-end of pre-16S rRNA.</text>
</comment>
<dbReference type="Gene3D" id="3.30.420.140">
    <property type="entry name" value="YqgF/RNase H-like domain"/>
    <property type="match status" value="1"/>
</dbReference>
<dbReference type="Pfam" id="PF03652">
    <property type="entry name" value="RuvX"/>
    <property type="match status" value="1"/>
</dbReference>
<evidence type="ECO:0000256" key="4">
    <source>
        <dbReference type="ARBA" id="ARBA00022801"/>
    </source>
</evidence>
<keyword evidence="2 5" id="KW-0690">Ribosome biogenesis</keyword>
<evidence type="ECO:0000313" key="7">
    <source>
        <dbReference type="EMBL" id="AHB49388.1"/>
    </source>
</evidence>
<dbReference type="SMART" id="SM00732">
    <property type="entry name" value="YqgFc"/>
    <property type="match status" value="1"/>
</dbReference>
<keyword evidence="3 5" id="KW-0540">Nuclease</keyword>
<dbReference type="InterPro" id="IPR012337">
    <property type="entry name" value="RNaseH-like_sf"/>
</dbReference>
<organism evidence="7 8">
    <name type="scientific">Hyphomicrobium nitrativorans NL23</name>
    <dbReference type="NCBI Taxonomy" id="1029756"/>
    <lineage>
        <taxon>Bacteria</taxon>
        <taxon>Pseudomonadati</taxon>
        <taxon>Pseudomonadota</taxon>
        <taxon>Alphaproteobacteria</taxon>
        <taxon>Hyphomicrobiales</taxon>
        <taxon>Hyphomicrobiaceae</taxon>
        <taxon>Hyphomicrobium</taxon>
    </lineage>
</organism>
<dbReference type="InterPro" id="IPR005227">
    <property type="entry name" value="YqgF"/>
</dbReference>
<dbReference type="KEGG" id="hni:W911_14910"/>
<keyword evidence="1 5" id="KW-0963">Cytoplasm</keyword>
<dbReference type="GO" id="GO:0016788">
    <property type="term" value="F:hydrolase activity, acting on ester bonds"/>
    <property type="evidence" value="ECO:0007669"/>
    <property type="project" value="UniProtKB-UniRule"/>
</dbReference>
<evidence type="ECO:0000259" key="6">
    <source>
        <dbReference type="SMART" id="SM00732"/>
    </source>
</evidence>
<dbReference type="HAMAP" id="MF_00651">
    <property type="entry name" value="Nuclease_YqgF"/>
    <property type="match status" value="1"/>
</dbReference>
<evidence type="ECO:0000256" key="1">
    <source>
        <dbReference type="ARBA" id="ARBA00022490"/>
    </source>
</evidence>
<keyword evidence="4 5" id="KW-0378">Hydrolase</keyword>
<evidence type="ECO:0000256" key="2">
    <source>
        <dbReference type="ARBA" id="ARBA00022517"/>
    </source>
</evidence>
<gene>
    <name evidence="7" type="ORF">W911_14910</name>
</gene>
<feature type="domain" description="YqgF/RNase H-like" evidence="6">
    <location>
        <begin position="27"/>
        <end position="127"/>
    </location>
</feature>
<dbReference type="InterPro" id="IPR006641">
    <property type="entry name" value="YqgF/RNaseH-like_dom"/>
</dbReference>
<dbReference type="GO" id="GO:0000967">
    <property type="term" value="P:rRNA 5'-end processing"/>
    <property type="evidence" value="ECO:0007669"/>
    <property type="project" value="UniProtKB-UniRule"/>
</dbReference>